<protein>
    <submittedName>
        <fullName evidence="1">Uncharacterized protein</fullName>
    </submittedName>
</protein>
<name>A0A8S9G6K5_BRACR</name>
<dbReference type="EMBL" id="QGKW02002005">
    <property type="protein sequence ID" value="KAF2540146.1"/>
    <property type="molecule type" value="Genomic_DNA"/>
</dbReference>
<proteinExistence type="predicted"/>
<gene>
    <name evidence="1" type="ORF">F2Q68_00030401</name>
</gene>
<dbReference type="AlphaFoldDB" id="A0A8S9G6K5"/>
<accession>A0A8S9G6K5</accession>
<organism evidence="1 2">
    <name type="scientific">Brassica cretica</name>
    <name type="common">Mustard</name>
    <dbReference type="NCBI Taxonomy" id="69181"/>
    <lineage>
        <taxon>Eukaryota</taxon>
        <taxon>Viridiplantae</taxon>
        <taxon>Streptophyta</taxon>
        <taxon>Embryophyta</taxon>
        <taxon>Tracheophyta</taxon>
        <taxon>Spermatophyta</taxon>
        <taxon>Magnoliopsida</taxon>
        <taxon>eudicotyledons</taxon>
        <taxon>Gunneridae</taxon>
        <taxon>Pentapetalae</taxon>
        <taxon>rosids</taxon>
        <taxon>malvids</taxon>
        <taxon>Brassicales</taxon>
        <taxon>Brassicaceae</taxon>
        <taxon>Brassiceae</taxon>
        <taxon>Brassica</taxon>
    </lineage>
</organism>
<evidence type="ECO:0000313" key="1">
    <source>
        <dbReference type="EMBL" id="KAF2540146.1"/>
    </source>
</evidence>
<comment type="caution">
    <text evidence="1">The sequence shown here is derived from an EMBL/GenBank/DDBJ whole genome shotgun (WGS) entry which is preliminary data.</text>
</comment>
<reference evidence="1" key="1">
    <citation type="submission" date="2019-12" db="EMBL/GenBank/DDBJ databases">
        <title>Genome sequencing and annotation of Brassica cretica.</title>
        <authorList>
            <person name="Studholme D.J."/>
            <person name="Sarris P.F."/>
        </authorList>
    </citation>
    <scope>NUCLEOTIDE SEQUENCE</scope>
    <source>
        <strain evidence="1">PFS-001/15</strain>
        <tissue evidence="1">Leaf</tissue>
    </source>
</reference>
<sequence>MNTTRPGGVLLKGERLGSKNAKHTNNLIMESDKIYNGGVGVGALQGYQLVTTRSRGMLLKGEGLGSNNVKRINNLHVWLEGAHMREVRIGVLQGCEPGSQ</sequence>
<dbReference type="Proteomes" id="UP000712281">
    <property type="component" value="Unassembled WGS sequence"/>
</dbReference>
<evidence type="ECO:0000313" key="2">
    <source>
        <dbReference type="Proteomes" id="UP000712281"/>
    </source>
</evidence>